<dbReference type="AlphaFoldDB" id="A0A2G3EAH8"/>
<gene>
    <name evidence="2" type="ORF">CSX00_07080</name>
</gene>
<organism evidence="2 3">
    <name type="scientific">Pseudobutyrivibrio ruminis</name>
    <dbReference type="NCBI Taxonomy" id="46206"/>
    <lineage>
        <taxon>Bacteria</taxon>
        <taxon>Bacillati</taxon>
        <taxon>Bacillota</taxon>
        <taxon>Clostridia</taxon>
        <taxon>Lachnospirales</taxon>
        <taxon>Lachnospiraceae</taxon>
        <taxon>Pseudobutyrivibrio</taxon>
    </lineage>
</organism>
<dbReference type="EMBL" id="PDYH01000022">
    <property type="protein sequence ID" value="PHU40328.1"/>
    <property type="molecule type" value="Genomic_DNA"/>
</dbReference>
<sequence>MPKVSVTIENEIIEWVLRQTNEEMLDDKLMSNINQWLAGKKTPTFNQIEDFSKKSNVPLGYFFLKTPPKENLDLLEYRTVDSVELANPSRNLIDTIYEMEQIQNWMKGYRKETGYSELPIVGSLKNSNDVFEIAKRIREDIEISDDWYSNCTTIGDAFHYIRSHLEESGIIVMVNGIVGKNTHRPLNVNEFRAFALIDDWAPLIFINNVDSQRAKLFSLFHEITHIWLGENDLYNDNYRAKDIKPIENICNAVASELVVPIKKFIVEWNKRKDSDKRIIITELARIFMCSEVVVARKAFDNSFISREMYNNVVDDAMKAYRESREHNQSTGGNYYNTMGTKLDGKFVKALCESVKIGRTTLSEAYRLTNTSRKTFSEVAGRLGGII</sequence>
<evidence type="ECO:0000313" key="2">
    <source>
        <dbReference type="EMBL" id="PHU40328.1"/>
    </source>
</evidence>
<dbReference type="Proteomes" id="UP000224317">
    <property type="component" value="Unassembled WGS sequence"/>
</dbReference>
<dbReference type="PANTHER" id="PTHR43236">
    <property type="entry name" value="ANTITOXIN HIGA1"/>
    <property type="match status" value="1"/>
</dbReference>
<protein>
    <submittedName>
        <fullName evidence="2">Zn peptidase</fullName>
    </submittedName>
</protein>
<evidence type="ECO:0000313" key="3">
    <source>
        <dbReference type="Proteomes" id="UP000224317"/>
    </source>
</evidence>
<dbReference type="InterPro" id="IPR010359">
    <property type="entry name" value="IrrE_HExxH"/>
</dbReference>
<accession>A0A2G3EAH8</accession>
<proteinExistence type="predicted"/>
<dbReference type="Pfam" id="PF06114">
    <property type="entry name" value="Peptidase_M78"/>
    <property type="match status" value="1"/>
</dbReference>
<reference evidence="2" key="1">
    <citation type="submission" date="2017-10" db="EMBL/GenBank/DDBJ databases">
        <title>Resolving the taxonomy of Roseburia spp., Eubacterium rectale and Agathobacter spp. through phylogenomic analysis.</title>
        <authorList>
            <person name="Sheridan P.O."/>
            <person name="Walker A.W."/>
            <person name="Duncan S.H."/>
            <person name="Scott K.P."/>
            <person name="Toole P.W.O."/>
            <person name="Luis P."/>
            <person name="Flint H.J."/>
        </authorList>
    </citation>
    <scope>NUCLEOTIDE SEQUENCE [LARGE SCALE GENOMIC DNA]</scope>
    <source>
        <strain evidence="2">JK10</strain>
    </source>
</reference>
<keyword evidence="3" id="KW-1185">Reference proteome</keyword>
<name>A0A2G3EAH8_9FIRM</name>
<dbReference type="Gene3D" id="1.10.10.2910">
    <property type="match status" value="1"/>
</dbReference>
<comment type="caution">
    <text evidence="2">The sequence shown here is derived from an EMBL/GenBank/DDBJ whole genome shotgun (WGS) entry which is preliminary data.</text>
</comment>
<dbReference type="RefSeq" id="WP_099413277.1">
    <property type="nucleotide sequence ID" value="NZ_PDYH01000022.1"/>
</dbReference>
<dbReference type="InterPro" id="IPR052345">
    <property type="entry name" value="Rad_response_metalloprotease"/>
</dbReference>
<feature type="domain" description="IrrE N-terminal-like" evidence="1">
    <location>
        <begin position="182"/>
        <end position="297"/>
    </location>
</feature>
<evidence type="ECO:0000259" key="1">
    <source>
        <dbReference type="Pfam" id="PF06114"/>
    </source>
</evidence>
<dbReference type="PANTHER" id="PTHR43236:SF2">
    <property type="entry name" value="BLL0069 PROTEIN"/>
    <property type="match status" value="1"/>
</dbReference>